<feature type="transmembrane region" description="Helical" evidence="1">
    <location>
        <begin position="61"/>
        <end position="83"/>
    </location>
</feature>
<comment type="caution">
    <text evidence="3">The sequence shown here is derived from an EMBL/GenBank/DDBJ whole genome shotgun (WGS) entry which is preliminary data.</text>
</comment>
<dbReference type="EMBL" id="JABFCX010000002">
    <property type="protein sequence ID" value="NNU16270.1"/>
    <property type="molecule type" value="Genomic_DNA"/>
</dbReference>
<sequence>MIRVFLPLVLALVAYAGPWTGAGEGQVYGYDLAETTKDCFLDLNPSFTGECAPTGSLRDRLVTYTVIGGAIAAVLSVFGLLPLIGRLTSLVVLIVGAAGAVAAVLTLLESSAQLMGWGAWGSLAAGVACIAGGLDGLRGGRD</sequence>
<keyword evidence="1" id="KW-0472">Membrane</keyword>
<reference evidence="3 4" key="1">
    <citation type="submission" date="2020-05" db="EMBL/GenBank/DDBJ databases">
        <title>Parvularcula mediterraneae sp. nov., isolated from polypropylene straw from shallow seawater of the seashore of Laganas in Zakynthos island, Greece.</title>
        <authorList>
            <person name="Szabo I."/>
            <person name="Al-Omari J."/>
            <person name="Rado J."/>
            <person name="Szerdahelyi G.S."/>
        </authorList>
    </citation>
    <scope>NUCLEOTIDE SEQUENCE [LARGE SCALE GENOMIC DNA]</scope>
    <source>
        <strain evidence="3 4">ZS-1/3</strain>
    </source>
</reference>
<feature type="chain" id="PRO_5030847752" evidence="2">
    <location>
        <begin position="17"/>
        <end position="142"/>
    </location>
</feature>
<evidence type="ECO:0000256" key="2">
    <source>
        <dbReference type="SAM" id="SignalP"/>
    </source>
</evidence>
<dbReference type="RefSeq" id="WP_173198348.1">
    <property type="nucleotide sequence ID" value="NZ_JABFCX010000002.1"/>
</dbReference>
<proteinExistence type="predicted"/>
<feature type="signal peptide" evidence="2">
    <location>
        <begin position="1"/>
        <end position="16"/>
    </location>
</feature>
<gene>
    <name evidence="3" type="ORF">HK107_08045</name>
</gene>
<feature type="transmembrane region" description="Helical" evidence="1">
    <location>
        <begin position="90"/>
        <end position="108"/>
    </location>
</feature>
<keyword evidence="1" id="KW-0812">Transmembrane</keyword>
<organism evidence="3 4">
    <name type="scientific">Parvularcula mediterranea</name>
    <dbReference type="NCBI Taxonomy" id="2732508"/>
    <lineage>
        <taxon>Bacteria</taxon>
        <taxon>Pseudomonadati</taxon>
        <taxon>Pseudomonadota</taxon>
        <taxon>Alphaproteobacteria</taxon>
        <taxon>Parvularculales</taxon>
        <taxon>Parvularculaceae</taxon>
        <taxon>Parvularcula</taxon>
    </lineage>
</organism>
<evidence type="ECO:0000313" key="3">
    <source>
        <dbReference type="EMBL" id="NNU16270.1"/>
    </source>
</evidence>
<evidence type="ECO:0000256" key="1">
    <source>
        <dbReference type="SAM" id="Phobius"/>
    </source>
</evidence>
<feature type="transmembrane region" description="Helical" evidence="1">
    <location>
        <begin position="114"/>
        <end position="134"/>
    </location>
</feature>
<protein>
    <submittedName>
        <fullName evidence="3">Uncharacterized protein</fullName>
    </submittedName>
</protein>
<dbReference type="AlphaFoldDB" id="A0A7Y3RLN3"/>
<keyword evidence="4" id="KW-1185">Reference proteome</keyword>
<evidence type="ECO:0000313" key="4">
    <source>
        <dbReference type="Proteomes" id="UP000536835"/>
    </source>
</evidence>
<name>A0A7Y3RLN3_9PROT</name>
<keyword evidence="1" id="KW-1133">Transmembrane helix</keyword>
<dbReference type="Proteomes" id="UP000536835">
    <property type="component" value="Unassembled WGS sequence"/>
</dbReference>
<keyword evidence="2" id="KW-0732">Signal</keyword>
<accession>A0A7Y3RLN3</accession>